<accession>A0AAE3W1E1</accession>
<dbReference type="Proteomes" id="UP001240236">
    <property type="component" value="Unassembled WGS sequence"/>
</dbReference>
<dbReference type="Pfam" id="PF13560">
    <property type="entry name" value="HTH_31"/>
    <property type="match status" value="1"/>
</dbReference>
<comment type="caution">
    <text evidence="2">The sequence shown here is derived from an EMBL/GenBank/DDBJ whole genome shotgun (WGS) entry which is preliminary data.</text>
</comment>
<dbReference type="Pfam" id="PF19054">
    <property type="entry name" value="DUF5753"/>
    <property type="match status" value="1"/>
</dbReference>
<evidence type="ECO:0000313" key="3">
    <source>
        <dbReference type="Proteomes" id="UP001240236"/>
    </source>
</evidence>
<dbReference type="InterPro" id="IPR043917">
    <property type="entry name" value="DUF5753"/>
</dbReference>
<evidence type="ECO:0000259" key="1">
    <source>
        <dbReference type="PROSITE" id="PS50943"/>
    </source>
</evidence>
<dbReference type="EMBL" id="JAUSUZ010000001">
    <property type="protein sequence ID" value="MDQ0367512.1"/>
    <property type="molecule type" value="Genomic_DNA"/>
</dbReference>
<dbReference type="Gene3D" id="1.10.260.40">
    <property type="entry name" value="lambda repressor-like DNA-binding domains"/>
    <property type="match status" value="1"/>
</dbReference>
<dbReference type="InterPro" id="IPR001387">
    <property type="entry name" value="Cro/C1-type_HTH"/>
</dbReference>
<feature type="domain" description="HTH cro/C1-type" evidence="1">
    <location>
        <begin position="20"/>
        <end position="73"/>
    </location>
</feature>
<dbReference type="PROSITE" id="PS50943">
    <property type="entry name" value="HTH_CROC1"/>
    <property type="match status" value="1"/>
</dbReference>
<dbReference type="SMART" id="SM00530">
    <property type="entry name" value="HTH_XRE"/>
    <property type="match status" value="1"/>
</dbReference>
<protein>
    <submittedName>
        <fullName evidence="2">Transcriptional regulator with XRE-family HTH domain</fullName>
    </submittedName>
</protein>
<dbReference type="CDD" id="cd00093">
    <property type="entry name" value="HTH_XRE"/>
    <property type="match status" value="1"/>
</dbReference>
<dbReference type="GO" id="GO:0003677">
    <property type="term" value="F:DNA binding"/>
    <property type="evidence" value="ECO:0007669"/>
    <property type="project" value="InterPro"/>
</dbReference>
<reference evidence="2 3" key="1">
    <citation type="submission" date="2023-07" db="EMBL/GenBank/DDBJ databases">
        <title>Sequencing the genomes of 1000 actinobacteria strains.</title>
        <authorList>
            <person name="Klenk H.-P."/>
        </authorList>
    </citation>
    <scope>NUCLEOTIDE SEQUENCE [LARGE SCALE GENOMIC DNA]</scope>
    <source>
        <strain evidence="2 3">DSM 44709</strain>
    </source>
</reference>
<sequence>MADHQTISTHPVLVALGRELKIARERRGITQQDLAKEIHFSDSHISAVETGQRPASNAFMQRADDVLNAGGILVRLLETAQATASHEVMPEWFRPWAEVEATATALRSYQPLVLDGLLQTPAYARALLQAGDPTASEETLQRAVETRLRRQQVLSRPNPPHLITVLEESILHRPISDSPTPMREQLDHLITLASTGTADIHILRTEVGVHRGLAGAFVLATLPNHPDVAYIDTQLRGLTIETTTDVDAARRIWEGLLGEALPKRQSLRLIQEAAQSWKT</sequence>
<proteinExistence type="predicted"/>
<evidence type="ECO:0000313" key="2">
    <source>
        <dbReference type="EMBL" id="MDQ0367512.1"/>
    </source>
</evidence>
<keyword evidence="3" id="KW-1185">Reference proteome</keyword>
<name>A0AAE3W1E1_9ACTN</name>
<dbReference type="AlphaFoldDB" id="A0AAE3W1E1"/>
<dbReference type="InterPro" id="IPR010982">
    <property type="entry name" value="Lambda_DNA-bd_dom_sf"/>
</dbReference>
<dbReference type="RefSeq" id="WP_307241594.1">
    <property type="nucleotide sequence ID" value="NZ_JAUSUZ010000001.1"/>
</dbReference>
<gene>
    <name evidence="2" type="ORF">J2S42_004181</name>
</gene>
<organism evidence="2 3">
    <name type="scientific">Catenuloplanes indicus</name>
    <dbReference type="NCBI Taxonomy" id="137267"/>
    <lineage>
        <taxon>Bacteria</taxon>
        <taxon>Bacillati</taxon>
        <taxon>Actinomycetota</taxon>
        <taxon>Actinomycetes</taxon>
        <taxon>Micromonosporales</taxon>
        <taxon>Micromonosporaceae</taxon>
        <taxon>Catenuloplanes</taxon>
    </lineage>
</organism>
<dbReference type="SUPFAM" id="SSF47413">
    <property type="entry name" value="lambda repressor-like DNA-binding domains"/>
    <property type="match status" value="1"/>
</dbReference>